<feature type="compositionally biased region" description="Basic and acidic residues" evidence="6">
    <location>
        <begin position="545"/>
        <end position="554"/>
    </location>
</feature>
<dbReference type="PANTHER" id="PTHR24379">
    <property type="entry name" value="KRAB AND ZINC FINGER DOMAIN-CONTAINING"/>
    <property type="match status" value="1"/>
</dbReference>
<keyword evidence="4" id="KW-0862">Zinc</keyword>
<name>A0AAD8DBP2_ACIOX</name>
<feature type="region of interest" description="Disordered" evidence="6">
    <location>
        <begin position="525"/>
        <end position="557"/>
    </location>
</feature>
<dbReference type="GO" id="GO:0008270">
    <property type="term" value="F:zinc ion binding"/>
    <property type="evidence" value="ECO:0007669"/>
    <property type="project" value="UniProtKB-KW"/>
</dbReference>
<keyword evidence="9" id="KW-1185">Reference proteome</keyword>
<feature type="compositionally biased region" description="Low complexity" evidence="6">
    <location>
        <begin position="69"/>
        <end position="81"/>
    </location>
</feature>
<feature type="compositionally biased region" description="Polar residues" evidence="6">
    <location>
        <begin position="91"/>
        <end position="107"/>
    </location>
</feature>
<evidence type="ECO:0000256" key="1">
    <source>
        <dbReference type="ARBA" id="ARBA00022723"/>
    </source>
</evidence>
<dbReference type="Proteomes" id="UP001230051">
    <property type="component" value="Unassembled WGS sequence"/>
</dbReference>
<reference evidence="8" key="1">
    <citation type="submission" date="2022-02" db="EMBL/GenBank/DDBJ databases">
        <title>Atlantic sturgeon de novo genome assembly.</title>
        <authorList>
            <person name="Stock M."/>
            <person name="Klopp C."/>
            <person name="Guiguen Y."/>
            <person name="Cabau C."/>
            <person name="Parinello H."/>
            <person name="Santidrian Yebra-Pimentel E."/>
            <person name="Kuhl H."/>
            <person name="Dirks R.P."/>
            <person name="Guessner J."/>
            <person name="Wuertz S."/>
            <person name="Du K."/>
            <person name="Schartl M."/>
        </authorList>
    </citation>
    <scope>NUCLEOTIDE SEQUENCE</scope>
    <source>
        <strain evidence="8">STURGEONOMICS-FGT-2020</strain>
        <tissue evidence="8">Whole blood</tissue>
    </source>
</reference>
<dbReference type="PROSITE" id="PS00028">
    <property type="entry name" value="ZINC_FINGER_C2H2_1"/>
    <property type="match status" value="1"/>
</dbReference>
<feature type="domain" description="C2H2-type" evidence="7">
    <location>
        <begin position="1485"/>
        <end position="1512"/>
    </location>
</feature>
<evidence type="ECO:0000256" key="6">
    <source>
        <dbReference type="SAM" id="MobiDB-lite"/>
    </source>
</evidence>
<dbReference type="EMBL" id="JAGXEW010000011">
    <property type="protein sequence ID" value="KAK1166370.1"/>
    <property type="molecule type" value="Genomic_DNA"/>
</dbReference>
<comment type="caution">
    <text evidence="8">The sequence shown here is derived from an EMBL/GenBank/DDBJ whole genome shotgun (WGS) entry which is preliminary data.</text>
</comment>
<sequence>MYSSYAVHNLTDYKQNKEKIKDRHLCCLLFIDWGVAERKLDVSSVQKGKHKNTWKLNMEPVNKTDPENNETNTAATQNCENGEGGEEKSSASHSQPSGAAAKQQQHCQPARKHLKVVLPRINTLDQSLCQEMSEASDKPRGRVQTARKSLRNTSGKESQVTETCNAQHLEPKKPREEAKVHPKILNFRCSLCKSDVRFSPNDFLKHYQVEHEGYTPIYPCNMCNYSTYDFQILQQHRMTHRDTMVRCDVCNDGVHYPLLQLTRHFNIEHSVNGHFSCEKCKFSTKDVGTFVQHIHRHNEIQYKCDRCSHVSYSKGEFQRHLVVHTCPFPFYCQFCDYGAIRKDYILKHMTALHSDQIEKKCKWKENGDGTKKLANTSTSLMPLLPRKAIGTSREVNWETKALHSLRRGILDECGRLSSPEQTLQETQHFLERTVVNEKDNVQRLVTKKNDQHHTRPVSLPLPTPSQLERVLNSNGGFIKTGINESSLLKVKNKIPIPPNCTTKFMGFKMVDGKRHLVLKVIPASKADSSTPKLQSSSESDANSHLQEKTPEKTEQQIGVQNEEVQGNSYPTAENCESAAPKMVSGSLSGCLETLESGSTPGNLTVNIVSDYAKNEVQAPSQSFSSEVCTDMDATVQAGNNTCSGSDISAQENDQLSSACLLSNETEQEQERVLSKHKQSSEGSLENIVKENENKPLQNSPSQEVFSFHNYSKDIGRASSEFSETAPDVDENEAEYESSELQKLHDDYFQDRKKILAGNTIAGDLVPQVCDVNNEVIIEDVEQESTNAEMSSVENESENEKEIDKAIPTAEENSEQHADALDETPDDVDSPLMPKMTSVFPFQSKSDASHSDLNVNHHPEQELESEKKKSDDLAKYVSEGESCCGNKSTPRNYVLGQILEKHSDAIINQQLVKERMCTSSQGPLNLSPGTMRILQPSNLREGNKPVLLQSPQNGLLLPLQLGSQSGLQVLTGVSVPQLNVTSVHTGNKQPDKQTGLSLTISNGRIGAVTKIVGDSSSLLLGRRAANVDGNNVLSTSGLQIGNSISPNTGHILINGMPLQGSLILSNSIPSLAGEKSTNLPTCFFVKNPPPEGMYISGHNSSSVGQCSQVQQTSLATPVTINPIGNPTVLSGGRQAFLVKRITPVKQSILLNSQMEGRVDQDSPVKKGGDGTQNFLLKIVRRSADQKPVGSSGDPLKREVSAFTADESRAVLRTVTQVQQQIFLASGALQSPYILMSSNQSFANFSMSSISSGSLNDSTSASMSTVAQLFRGSSLANVQASGTEVNKSAVISKSSKFQKDCPRPKQIFPKANRKRQRKLTPEEDCEGPPKAKRALNTKWKENEKDEHKMHDTSRTVPKDIERTLRLAPFSPSQLIKCPRRNQPVVVLNHPDADVPEVVNVMRTINKFKGHVLKVALSQRTIDALSELECNSHPQATSQHLQSIRGWKVKPVSPVKERYILKLKLKKTSRNKYKVVNSTSNNSAKSTFSCWFCGRLFTNQEDWIGHGQRHLMEATRDWNTLF</sequence>
<evidence type="ECO:0000256" key="2">
    <source>
        <dbReference type="ARBA" id="ARBA00022737"/>
    </source>
</evidence>
<feature type="region of interest" description="Disordered" evidence="6">
    <location>
        <begin position="42"/>
        <end position="110"/>
    </location>
</feature>
<dbReference type="Gene3D" id="3.30.160.60">
    <property type="entry name" value="Classic Zinc Finger"/>
    <property type="match status" value="2"/>
</dbReference>
<dbReference type="InterPro" id="IPR013087">
    <property type="entry name" value="Znf_C2H2_type"/>
</dbReference>
<evidence type="ECO:0000313" key="8">
    <source>
        <dbReference type="EMBL" id="KAK1166370.1"/>
    </source>
</evidence>
<keyword evidence="1" id="KW-0479">Metal-binding</keyword>
<gene>
    <name evidence="8" type="primary">ZNF518A</name>
    <name evidence="8" type="ORF">AOXY_G13000</name>
</gene>
<organism evidence="8 9">
    <name type="scientific">Acipenser oxyrinchus oxyrinchus</name>
    <dbReference type="NCBI Taxonomy" id="40147"/>
    <lineage>
        <taxon>Eukaryota</taxon>
        <taxon>Metazoa</taxon>
        <taxon>Chordata</taxon>
        <taxon>Craniata</taxon>
        <taxon>Vertebrata</taxon>
        <taxon>Euteleostomi</taxon>
        <taxon>Actinopterygii</taxon>
        <taxon>Chondrostei</taxon>
        <taxon>Acipenseriformes</taxon>
        <taxon>Acipenseridae</taxon>
        <taxon>Acipenser</taxon>
    </lineage>
</organism>
<feature type="compositionally biased region" description="Polar residues" evidence="6">
    <location>
        <begin position="526"/>
        <end position="544"/>
    </location>
</feature>
<feature type="region of interest" description="Disordered" evidence="6">
    <location>
        <begin position="1298"/>
        <end position="1330"/>
    </location>
</feature>
<feature type="domain" description="C2H2-type" evidence="7">
    <location>
        <begin position="302"/>
        <end position="329"/>
    </location>
</feature>
<feature type="region of interest" description="Disordered" evidence="6">
    <location>
        <begin position="132"/>
        <end position="177"/>
    </location>
</feature>
<dbReference type="PANTHER" id="PTHR24379:SF121">
    <property type="entry name" value="C2H2-TYPE DOMAIN-CONTAINING PROTEIN"/>
    <property type="match status" value="1"/>
</dbReference>
<dbReference type="SMART" id="SM00355">
    <property type="entry name" value="ZnF_C2H2"/>
    <property type="match status" value="7"/>
</dbReference>
<evidence type="ECO:0000256" key="3">
    <source>
        <dbReference type="ARBA" id="ARBA00022771"/>
    </source>
</evidence>
<evidence type="ECO:0000256" key="5">
    <source>
        <dbReference type="PROSITE-ProRule" id="PRU00042"/>
    </source>
</evidence>
<evidence type="ECO:0000256" key="4">
    <source>
        <dbReference type="ARBA" id="ARBA00022833"/>
    </source>
</evidence>
<dbReference type="InterPro" id="IPR036236">
    <property type="entry name" value="Znf_C2H2_sf"/>
</dbReference>
<protein>
    <submittedName>
        <fullName evidence="8">Zinc finger protein 518A-like isoform X1</fullName>
    </submittedName>
</protein>
<dbReference type="PROSITE" id="PS50157">
    <property type="entry name" value="ZINC_FINGER_C2H2_2"/>
    <property type="match status" value="2"/>
</dbReference>
<feature type="compositionally biased region" description="Basic and acidic residues" evidence="6">
    <location>
        <begin position="846"/>
        <end position="873"/>
    </location>
</feature>
<accession>A0AAD8DBP2</accession>
<keyword evidence="2" id="KW-0677">Repeat</keyword>
<proteinExistence type="predicted"/>
<dbReference type="SUPFAM" id="SSF57667">
    <property type="entry name" value="beta-beta-alpha zinc fingers"/>
    <property type="match status" value="1"/>
</dbReference>
<feature type="compositionally biased region" description="Polar residues" evidence="6">
    <location>
        <begin position="151"/>
        <end position="166"/>
    </location>
</feature>
<evidence type="ECO:0000259" key="7">
    <source>
        <dbReference type="PROSITE" id="PS50157"/>
    </source>
</evidence>
<keyword evidence="3 5" id="KW-0863">Zinc-finger</keyword>
<evidence type="ECO:0000313" key="9">
    <source>
        <dbReference type="Proteomes" id="UP001230051"/>
    </source>
</evidence>
<feature type="region of interest" description="Disordered" evidence="6">
    <location>
        <begin position="782"/>
        <end position="873"/>
    </location>
</feature>